<keyword evidence="4" id="KW-1185">Reference proteome</keyword>
<dbReference type="Proteomes" id="UP000581087">
    <property type="component" value="Unassembled WGS sequence"/>
</dbReference>
<dbReference type="Proteomes" id="UP000292686">
    <property type="component" value="Unassembled WGS sequence"/>
</dbReference>
<dbReference type="SUPFAM" id="SSF51445">
    <property type="entry name" value="(Trans)glycosidases"/>
    <property type="match status" value="1"/>
</dbReference>
<dbReference type="GO" id="GO:0047470">
    <property type="term" value="F:(1,4)-alpha-D-glucan 1-alpha-D-glucosylmutase activity"/>
    <property type="evidence" value="ECO:0007669"/>
    <property type="project" value="UniProtKB-EC"/>
</dbReference>
<dbReference type="RefSeq" id="WP_129172071.1">
    <property type="nucleotide sequence ID" value="NZ_JACCBI010000001.1"/>
</dbReference>
<name>A0A4V1R2N8_9MICO</name>
<dbReference type="InterPro" id="IPR013797">
    <property type="entry name" value="Maltooligo_trehalose_synth_4"/>
</dbReference>
<dbReference type="NCBIfam" id="TIGR02401">
    <property type="entry name" value="trehalose_TreY"/>
    <property type="match status" value="1"/>
</dbReference>
<proteinExistence type="predicted"/>
<dbReference type="Gene3D" id="3.30.1590.10">
    <property type="entry name" value="Maltooligosyl trehalose synthase, domain 2"/>
    <property type="match status" value="1"/>
</dbReference>
<dbReference type="Gene3D" id="1.10.10.470">
    <property type="entry name" value="Maltooligosyl trehalose synthase, domain 4"/>
    <property type="match status" value="1"/>
</dbReference>
<dbReference type="EMBL" id="SDPM01000001">
    <property type="protein sequence ID" value="RXZ87806.1"/>
    <property type="molecule type" value="Genomic_DNA"/>
</dbReference>
<organism evidence="3 4">
    <name type="scientific">Agromyces atrinae</name>
    <dbReference type="NCBI Taxonomy" id="592376"/>
    <lineage>
        <taxon>Bacteria</taxon>
        <taxon>Bacillati</taxon>
        <taxon>Actinomycetota</taxon>
        <taxon>Actinomycetes</taxon>
        <taxon>Micrococcales</taxon>
        <taxon>Microbacteriaceae</taxon>
        <taxon>Agromyces</taxon>
    </lineage>
</organism>
<evidence type="ECO:0000313" key="3">
    <source>
        <dbReference type="EMBL" id="RXZ87806.1"/>
    </source>
</evidence>
<dbReference type="PANTHER" id="PTHR10357">
    <property type="entry name" value="ALPHA-AMYLASE FAMILY MEMBER"/>
    <property type="match status" value="1"/>
</dbReference>
<dbReference type="OrthoDB" id="9761577at2"/>
<keyword evidence="2" id="KW-0413">Isomerase</keyword>
<reference evidence="2 5" key="2">
    <citation type="submission" date="2020-07" db="EMBL/GenBank/DDBJ databases">
        <title>Sequencing the genomes of 1000 actinobacteria strains.</title>
        <authorList>
            <person name="Klenk H.-P."/>
        </authorList>
    </citation>
    <scope>NUCLEOTIDE SEQUENCE [LARGE SCALE GENOMIC DNA]</scope>
    <source>
        <strain evidence="2 5">DSM 23870</strain>
    </source>
</reference>
<dbReference type="GO" id="GO:0030980">
    <property type="term" value="P:alpha-glucan catabolic process"/>
    <property type="evidence" value="ECO:0007669"/>
    <property type="project" value="TreeGrafter"/>
</dbReference>
<dbReference type="EMBL" id="JACCBI010000001">
    <property type="protein sequence ID" value="NYD68043.1"/>
    <property type="molecule type" value="Genomic_DNA"/>
</dbReference>
<dbReference type="InterPro" id="IPR012767">
    <property type="entry name" value="Trehalose_TreY"/>
</dbReference>
<comment type="caution">
    <text evidence="3">The sequence shown here is derived from an EMBL/GenBank/DDBJ whole genome shotgun (WGS) entry which is preliminary data.</text>
</comment>
<dbReference type="PANTHER" id="PTHR10357:SF216">
    <property type="entry name" value="MALTOOLIGOSYL TREHALOSE SYNTHASE-RELATED"/>
    <property type="match status" value="1"/>
</dbReference>
<dbReference type="GO" id="GO:0005992">
    <property type="term" value="P:trehalose biosynthetic process"/>
    <property type="evidence" value="ECO:0007669"/>
    <property type="project" value="TreeGrafter"/>
</dbReference>
<dbReference type="SMART" id="SM00642">
    <property type="entry name" value="Aamy"/>
    <property type="match status" value="1"/>
</dbReference>
<dbReference type="Gene3D" id="3.20.20.80">
    <property type="entry name" value="Glycosidases"/>
    <property type="match status" value="1"/>
</dbReference>
<dbReference type="InterPro" id="IPR017853">
    <property type="entry name" value="GH"/>
</dbReference>
<sequence length="756" mass="81177">MAVPTSTYRLQITADFTLHDAAATVPYLSALGAGAVYLSPILAAHAGSTHGYDVVDPTRIDPDRGGPEGLRALSEAAHAHGLAVVVDIVPNHMGVEDAGENRLWWQMLLHGEGSDAARYFDVEWDAADGRIRLPVLGDDDGLDDLRIEGDELHYFDHRFPIAPGTADDGADARTVHDRQHYELVDWRRADSELNYRRFFAVTTLAALRVEDEHVFAETHIEVARWFDEGLVDALRVDHPDGLRDPVDYLERLRTLTHGAPVWIEKILEPGERLPVTFATAGTTGYDALSALDRVSIDPTGLGTLAEATGSAASADDWHEQTRDSRRVVASGILRSEVNRLARLLPDEPGMTEALIETLASFGVYRSYLPIGAQYLRAALEAAATSRPDLTRALGILGPLLGDAEHPAAIRFQQTSGMVMAKGIEDAAFYRFAAPASLAEVGADPADIGGVDAFHEAQRERLTSWPDAMTTLSTHDTKRSEDVRARINALSESPEIWLDAAASLGTELGAGDVTLAALIGQSLIGAWPLSRTRAQDYALKAAREGGVVTSWTDADEAAEARICAAVDALFDDDAHRAALETAVDSVVTAGRITSLVAKALQLASPGVPDVYQGSELWDLSLVDPDNRRPVDFAARIDLLERLDSGWLPDVSDDGAAKLLVVSRLLRLRRDRPEAFTGYEPLHATGSAADHVIAFSRGGVTIVAARLPLGLARQGGWGDTVIALPGAGRADILTGEAVPDGEVLVADLLARYPVAVIA</sequence>
<protein>
    <submittedName>
        <fullName evidence="2">(1-&gt;4)-alpha-D-glucan 1-alpha-D-glucosylmutase</fullName>
        <ecNumber evidence="2">5.4.99.15</ecNumber>
    </submittedName>
    <submittedName>
        <fullName evidence="3">Malto-oligosyltrehalose synthase</fullName>
    </submittedName>
</protein>
<feature type="domain" description="Glycosyl hydrolase family 13 catalytic" evidence="1">
    <location>
        <begin position="11"/>
        <end position="667"/>
    </location>
</feature>
<dbReference type="Gene3D" id="1.10.150.200">
    <property type="entry name" value="Maltooligosyl trehalose synthase, domain 3"/>
    <property type="match status" value="1"/>
</dbReference>
<dbReference type="AlphaFoldDB" id="A0A4V1R2N8"/>
<accession>A0A4V1R2N8</accession>
<dbReference type="CDD" id="cd11336">
    <property type="entry name" value="AmyAc_MTSase"/>
    <property type="match status" value="1"/>
</dbReference>
<gene>
    <name evidence="3" type="primary">treY</name>
    <name evidence="2" type="ORF">BJ972_002562</name>
    <name evidence="3" type="ORF">ESP50_00950</name>
</gene>
<dbReference type="EC" id="5.4.99.15" evidence="2"/>
<evidence type="ECO:0000259" key="1">
    <source>
        <dbReference type="SMART" id="SM00642"/>
    </source>
</evidence>
<reference evidence="3 4" key="1">
    <citation type="submission" date="2019-01" db="EMBL/GenBank/DDBJ databases">
        <title>Agromyces.</title>
        <authorList>
            <person name="Li J."/>
        </authorList>
    </citation>
    <scope>NUCLEOTIDE SEQUENCE [LARGE SCALE GENOMIC DNA]</scope>
    <source>
        <strain evidence="3 4">DSM 23870</strain>
    </source>
</reference>
<evidence type="ECO:0000313" key="4">
    <source>
        <dbReference type="Proteomes" id="UP000292686"/>
    </source>
</evidence>
<dbReference type="InterPro" id="IPR006047">
    <property type="entry name" value="GH13_cat_dom"/>
</dbReference>
<evidence type="ECO:0000313" key="2">
    <source>
        <dbReference type="EMBL" id="NYD68043.1"/>
    </source>
</evidence>
<dbReference type="Pfam" id="PF00128">
    <property type="entry name" value="Alpha-amylase"/>
    <property type="match status" value="1"/>
</dbReference>
<evidence type="ECO:0000313" key="5">
    <source>
        <dbReference type="Proteomes" id="UP000581087"/>
    </source>
</evidence>